<dbReference type="Gene3D" id="3.60.21.70">
    <property type="entry name" value="PhoD-like phosphatase"/>
    <property type="match status" value="1"/>
</dbReference>
<dbReference type="InterPro" id="IPR052900">
    <property type="entry name" value="Phospholipid_Metab_Enz"/>
</dbReference>
<dbReference type="InterPro" id="IPR011049">
    <property type="entry name" value="Serralysin-like_metalloprot_C"/>
</dbReference>
<reference evidence="3 4" key="1">
    <citation type="submission" date="2013-05" db="EMBL/GenBank/DDBJ databases">
        <title>Draft genome sequence of Rubidibacter lacunae KORDI 51-2.</title>
        <authorList>
            <person name="Choi D.H."/>
            <person name="Noh J.H."/>
            <person name="Kwon K.-K."/>
            <person name="Lee J.-H."/>
            <person name="Ryu J.-Y."/>
        </authorList>
    </citation>
    <scope>NUCLEOTIDE SEQUENCE [LARGE SCALE GENOMIC DNA]</scope>
    <source>
        <strain evidence="3 4">KORDI 51-2</strain>
    </source>
</reference>
<dbReference type="Pfam" id="PF09423">
    <property type="entry name" value="PhoD"/>
    <property type="match status" value="1"/>
</dbReference>
<dbReference type="Gene3D" id="2.60.40.380">
    <property type="entry name" value="Purple acid phosphatase-like, N-terminal"/>
    <property type="match status" value="1"/>
</dbReference>
<feature type="region of interest" description="Disordered" evidence="1">
    <location>
        <begin position="279"/>
        <end position="302"/>
    </location>
</feature>
<dbReference type="Pfam" id="PF03372">
    <property type="entry name" value="Exo_endo_phos"/>
    <property type="match status" value="1"/>
</dbReference>
<evidence type="ECO:0000313" key="3">
    <source>
        <dbReference type="EMBL" id="ERN42249.1"/>
    </source>
</evidence>
<keyword evidence="3" id="KW-0378">Hydrolase</keyword>
<feature type="domain" description="BPP" evidence="2">
    <location>
        <begin position="728"/>
        <end position="1114"/>
    </location>
</feature>
<dbReference type="SUPFAM" id="SSF56219">
    <property type="entry name" value="DNase I-like"/>
    <property type="match status" value="1"/>
</dbReference>
<dbReference type="EMBL" id="ASSJ01000030">
    <property type="protein sequence ID" value="ERN42249.1"/>
    <property type="molecule type" value="Genomic_DNA"/>
</dbReference>
<comment type="caution">
    <text evidence="3">The sequence shown here is derived from an EMBL/GenBank/DDBJ whole genome shotgun (WGS) entry which is preliminary data.</text>
</comment>
<dbReference type="InterPro" id="IPR011042">
    <property type="entry name" value="6-blade_b-propeller_TolB-like"/>
</dbReference>
<dbReference type="InterPro" id="IPR003431">
    <property type="entry name" value="B-propeller_Phytase"/>
</dbReference>
<dbReference type="eggNOG" id="COG2931">
    <property type="taxonomic scope" value="Bacteria"/>
</dbReference>
<evidence type="ECO:0000313" key="4">
    <source>
        <dbReference type="Proteomes" id="UP000016960"/>
    </source>
</evidence>
<dbReference type="Proteomes" id="UP000016960">
    <property type="component" value="Unassembled WGS sequence"/>
</dbReference>
<dbReference type="GO" id="GO:0004035">
    <property type="term" value="F:alkaline phosphatase activity"/>
    <property type="evidence" value="ECO:0007669"/>
    <property type="project" value="UniProtKB-EC"/>
</dbReference>
<accession>U5DNR8</accession>
<dbReference type="PANTHER" id="PTHR43606">
    <property type="entry name" value="PHOSPHATASE, PUTATIVE (AFU_ORTHOLOGUE AFUA_6G08710)-RELATED"/>
    <property type="match status" value="1"/>
</dbReference>
<dbReference type="Gene3D" id="2.150.10.10">
    <property type="entry name" value="Serralysin-like metalloprotease, C-terminal"/>
    <property type="match status" value="1"/>
</dbReference>
<sequence>MRFASFNASLNRGNEGDLIAELSTPDSAQPQVIAEIVQRTNPDVVLINEFDFDADGTAAELFRENYLEVAQSADVSASEYPFIYVAPSNTGVPSGFDLDNSGDVGGPGDAFGFGFFPGQFGMVLYSKHPIIEDEIRTFQNFRWQDMPGALLPDDPNTSAPADWYSPEELEIFRLSSKSHWDIPIEIGNGDVIHVLASHPTPPVFDGPEDRNGTRNHDEIRFWSDYITPGAGQYIYDDEGGTGGLGAGKQFVIMGDLNADPFDGDSTANAARQLTENPLLNNTAIPSSTGGPEAADRQGLNNLNHAGNPAFDTADFAEENFGGPGNLRVDYTLPSRNLEIKAAGVFWPTDEEPQFSLVGDFPFPSSDHRLVYVDVDPLDVPTGQERVFATALEFLGEDQIATGTEFAGTVIGGLSGITYDAENDVYYAISDDRSQFNPARYYDLSIDLGDGSLDPGDSTVTEVTTLLGPDLQPFPESSLDPEGIALTEIGSLFISSEGDANALIDPFVNEFALDGRQLNELPVSDKFLPTADQSSGIRNNAAFESLTISPDQRFLYTATEDALFQDGPRASLDREGFSRIVQYDLETGEVLKEIIYELEPIAAPPIPEDAFAVNGLVELLAVDNAGTLLALERSFSAGVGNSIRLYEIQLQNTTDVRGIDGIADETGAPFDVDAIAEKRLLADFGGLEIVQDNIEGMTLGPVLPDGRQSLIIVSDNNFNDTQVTQVLAFAIETKTVPVVEPTLETPPLLRFENPADPQEELFDADDPAIYIHPTDPDASFVITALKNGGFAVYDLTGQELQLVAPDNIRYNNVDLVYNFELGSETVDLAVFSDRRNDSLEVYRIDPATGQLNDVTAAPLLNPAFSIFGVDDGEATAYGLVTYTSPVSGTDYAFTTQADGNLVAQLELVATSGGLVDARVVCTLELPVPTGDPEDSQSEGLVIDRETGTGYVALEEEVGILKFAAEPNGGDDFTLVQPISSSRDLTQVDSSFVQTDTSPVVPDIEGLTIYYGEDGEGYLIASSQGDNTYSVFAREEPNEFLGSFAIGENNGVDGVQESDGLDIINVPIGGFESGLLVVQDGSAERQVVFQDPEDGEIQNFAANFKYVSLDEIAETLNLDLDPDGFDPRNPQAQSLVNDIASGDTTQDSTVLWARSTFLGEVTFEVSTDPSFGTILETVTATVTDASLPVKVEIDDLNPGTQYVYRVTDAAGAAATGRFRTSDELGTFDGLRFGVTGDWRGEIAPYPAIANAPGRNLEFFVEHGDTIYADFGSPALLNPDGTRKQQAETLEDYRAKYVEVYGSRFGLNAWGDLRSSTSILATIDDHEVINDFAGGATADTDDRFPETAGLINDTQLYENGLQAFQEYKPLRDEFYGETGEELTANERQLYRFNTYGSDAATFVLDNRSFRDPVLAGPNLTDPADVGRFLTESLTLDRTMLDEVQLEDLLDDLLQAEQNGITWKFVMVPEPIQELGLFNADAFEGYAQERTEILSFIEDNNINNVVFVAADIHGTFINNLTYQEVPGGERIPTGAFEITTGSVGFNEPFGQSAIQVAAELGLISEEELAFYNSLPIAPDPDNIPDDRDDFLVQALTDLAIEPFGFDPIGLEENLPGAEGRIDATLLQGGYTAAHTFGWSEFDIDPVTQVLTVTTYGIESYSEAELLADPEAILARTPQVVSQFEVVPQNFDLPLVGPMPAFGTIGPDRLDSAIGDFNQSNAAVFGGSGNDLIDNTTGGNSRIYGGSGVNEILGGTGDRIVSGSGPDTIDTTAGGGGNRIYSLAGNDIIFLGSGDRAIAGADDDQIFTIGGGNTLTGSQGSDLFGVVNAQLPEEENTITDFEVGIDTIGIAGVGASFADLTIGGETDGTIALNGTPLATLLGVPGSSLSAGDFTFE</sequence>
<dbReference type="Pfam" id="PF13449">
    <property type="entry name" value="Phytase-like"/>
    <property type="match status" value="1"/>
</dbReference>
<dbReference type="InterPro" id="IPR005135">
    <property type="entry name" value="Endo/exonuclease/phosphatase"/>
</dbReference>
<dbReference type="InterPro" id="IPR027372">
    <property type="entry name" value="Phytase-like_dom"/>
</dbReference>
<dbReference type="PATRIC" id="fig|582515.4.peg.1314"/>
<protein>
    <submittedName>
        <fullName evidence="3">3-phytase (Myo-inositol-hexaphosphate 3-phosphohydrolase)</fullName>
        <ecNumber evidence="3">3.1.3.1</ecNumber>
    </submittedName>
</protein>
<gene>
    <name evidence="3" type="ORF">KR51_00011780</name>
</gene>
<dbReference type="SUPFAM" id="SSF51120">
    <property type="entry name" value="beta-Roll"/>
    <property type="match status" value="1"/>
</dbReference>
<dbReference type="InParanoid" id="U5DNR8"/>
<dbReference type="GO" id="GO:0016158">
    <property type="term" value="F:inositol hexakisphosphate 3-phosphatase activity"/>
    <property type="evidence" value="ECO:0007669"/>
    <property type="project" value="InterPro"/>
</dbReference>
<dbReference type="Gene3D" id="2.120.10.30">
    <property type="entry name" value="TolB, C-terminal domain"/>
    <property type="match status" value="1"/>
</dbReference>
<dbReference type="InterPro" id="IPR038607">
    <property type="entry name" value="PhoD-like_sf"/>
</dbReference>
<dbReference type="eggNOG" id="COG4247">
    <property type="taxonomic scope" value="Bacteria"/>
</dbReference>
<dbReference type="SUPFAM" id="SSF56300">
    <property type="entry name" value="Metallo-dependent phosphatases"/>
    <property type="match status" value="1"/>
</dbReference>
<dbReference type="eggNOG" id="COG4222">
    <property type="taxonomic scope" value="Bacteria"/>
</dbReference>
<dbReference type="PROSITE" id="PS51662">
    <property type="entry name" value="BP_PHYTASE"/>
    <property type="match status" value="1"/>
</dbReference>
<name>U5DNR8_9CHRO</name>
<evidence type="ECO:0000256" key="1">
    <source>
        <dbReference type="SAM" id="MobiDB-lite"/>
    </source>
</evidence>
<dbReference type="InterPro" id="IPR029052">
    <property type="entry name" value="Metallo-depent_PP-like"/>
</dbReference>
<dbReference type="Pfam" id="PF02333">
    <property type="entry name" value="Phytase"/>
    <property type="match status" value="1"/>
</dbReference>
<proteinExistence type="predicted"/>
<dbReference type="Gene3D" id="3.60.10.10">
    <property type="entry name" value="Endonuclease/exonuclease/phosphatase"/>
    <property type="match status" value="1"/>
</dbReference>
<dbReference type="OrthoDB" id="292013at2"/>
<evidence type="ECO:0000259" key="2">
    <source>
        <dbReference type="PROSITE" id="PS51662"/>
    </source>
</evidence>
<dbReference type="EC" id="3.1.3.1" evidence="3"/>
<dbReference type="InterPro" id="IPR018946">
    <property type="entry name" value="PhoD-like_MPP"/>
</dbReference>
<dbReference type="SUPFAM" id="SSF50956">
    <property type="entry name" value="Thermostable phytase (3-phytase)"/>
    <property type="match status" value="1"/>
</dbReference>
<dbReference type="SUPFAM" id="SSF82171">
    <property type="entry name" value="DPP6 N-terminal domain-like"/>
    <property type="match status" value="1"/>
</dbReference>
<dbReference type="Pfam" id="PF16655">
    <property type="entry name" value="PhoD_N"/>
    <property type="match status" value="1"/>
</dbReference>
<dbReference type="STRING" id="582515.KR51_00011780"/>
<keyword evidence="4" id="KW-1185">Reference proteome</keyword>
<feature type="compositionally biased region" description="Polar residues" evidence="1">
    <location>
        <begin position="279"/>
        <end position="289"/>
    </location>
</feature>
<dbReference type="PANTHER" id="PTHR43606:SF2">
    <property type="entry name" value="ALKALINE PHOSPHATASE FAMILY PROTEIN (AFU_ORTHOLOGUE AFUA_5G03860)"/>
    <property type="match status" value="1"/>
</dbReference>
<dbReference type="InterPro" id="IPR036691">
    <property type="entry name" value="Endo/exonu/phosph_ase_sf"/>
</dbReference>
<dbReference type="RefSeq" id="WP_022605604.1">
    <property type="nucleotide sequence ID" value="NZ_ASSJ01000030.1"/>
</dbReference>
<organism evidence="3 4">
    <name type="scientific">Rubidibacter lacunae KORDI 51-2</name>
    <dbReference type="NCBI Taxonomy" id="582515"/>
    <lineage>
        <taxon>Bacteria</taxon>
        <taxon>Bacillati</taxon>
        <taxon>Cyanobacteriota</taxon>
        <taxon>Cyanophyceae</taxon>
        <taxon>Oscillatoriophycideae</taxon>
        <taxon>Chroococcales</taxon>
        <taxon>Aphanothecaceae</taxon>
        <taxon>Rubidibacter</taxon>
    </lineage>
</organism>
<dbReference type="InterPro" id="IPR032093">
    <property type="entry name" value="PhoD_N"/>
</dbReference>
<dbReference type="eggNOG" id="COG3540">
    <property type="taxonomic scope" value="Bacteria"/>
</dbReference>